<evidence type="ECO:0000259" key="1">
    <source>
        <dbReference type="PROSITE" id="PS50943"/>
    </source>
</evidence>
<dbReference type="HOGENOM" id="CLU_163934_2_0_4"/>
<dbReference type="EMBL" id="AFAY01000024">
    <property type="protein sequence ID" value="EGF11089.1"/>
    <property type="molecule type" value="Genomic_DNA"/>
</dbReference>
<dbReference type="InterPro" id="IPR001387">
    <property type="entry name" value="Cro/C1-type_HTH"/>
</dbReference>
<accession>F2BBS3</accession>
<name>F2BBS3_9NEIS</name>
<gene>
    <name evidence="2" type="ORF">HMPREF9123_1178</name>
</gene>
<organism evidence="2 3">
    <name type="scientific">Neisseria bacilliformis ATCC BAA-1200</name>
    <dbReference type="NCBI Taxonomy" id="888742"/>
    <lineage>
        <taxon>Bacteria</taxon>
        <taxon>Pseudomonadati</taxon>
        <taxon>Pseudomonadota</taxon>
        <taxon>Betaproteobacteria</taxon>
        <taxon>Neisseriales</taxon>
        <taxon>Neisseriaceae</taxon>
        <taxon>Neisseria</taxon>
    </lineage>
</organism>
<dbReference type="SUPFAM" id="SSF47413">
    <property type="entry name" value="lambda repressor-like DNA-binding domains"/>
    <property type="match status" value="1"/>
</dbReference>
<dbReference type="RefSeq" id="WP_007342187.1">
    <property type="nucleotide sequence ID" value="NZ_GL878494.1"/>
</dbReference>
<dbReference type="OrthoDB" id="129377at2"/>
<dbReference type="GO" id="GO:0003677">
    <property type="term" value="F:DNA binding"/>
    <property type="evidence" value="ECO:0007669"/>
    <property type="project" value="UniProtKB-KW"/>
</dbReference>
<dbReference type="PROSITE" id="PS50943">
    <property type="entry name" value="HTH_CROC1"/>
    <property type="match status" value="1"/>
</dbReference>
<proteinExistence type="predicted"/>
<dbReference type="Pfam" id="PF13744">
    <property type="entry name" value="HTH_37"/>
    <property type="match status" value="1"/>
</dbReference>
<dbReference type="AlphaFoldDB" id="F2BBS3"/>
<evidence type="ECO:0000313" key="3">
    <source>
        <dbReference type="Proteomes" id="UP000004105"/>
    </source>
</evidence>
<dbReference type="InterPro" id="IPR010982">
    <property type="entry name" value="Lambda_DNA-bd_dom_sf"/>
</dbReference>
<sequence length="104" mass="10782">MNSKTTHITPADGNVFADLGFAPAEAAELKAHSSALIAAKEAAAAAIGGWIAENGLKQAQAAEILGVSRPRVSDAVNGKTEKFTLDALFAMIVKTGKTPELHIR</sequence>
<reference evidence="2 3" key="1">
    <citation type="submission" date="2011-02" db="EMBL/GenBank/DDBJ databases">
        <authorList>
            <person name="Muzny D."/>
            <person name="Qin X."/>
            <person name="Deng J."/>
            <person name="Jiang H."/>
            <person name="Liu Y."/>
            <person name="Qu J."/>
            <person name="Song X.-Z."/>
            <person name="Zhang L."/>
            <person name="Thornton R."/>
            <person name="Coyle M."/>
            <person name="Francisco L."/>
            <person name="Jackson L."/>
            <person name="Javaid M."/>
            <person name="Korchina V."/>
            <person name="Kovar C."/>
            <person name="Mata R."/>
            <person name="Mathew T."/>
            <person name="Ngo R."/>
            <person name="Nguyen L."/>
            <person name="Nguyen N."/>
            <person name="Okwuonu G."/>
            <person name="Ongeri F."/>
            <person name="Pham C."/>
            <person name="Simmons D."/>
            <person name="Wilczek-Boney K."/>
            <person name="Hale W."/>
            <person name="Jakkamsetti A."/>
            <person name="Pham P."/>
            <person name="Ruth R."/>
            <person name="San Lucas F."/>
            <person name="Warren J."/>
            <person name="Zhang J."/>
            <person name="Zhao Z."/>
            <person name="Zhou C."/>
            <person name="Zhu D."/>
            <person name="Lee S."/>
            <person name="Bess C."/>
            <person name="Blankenburg K."/>
            <person name="Forbes L."/>
            <person name="Fu Q."/>
            <person name="Gubbala S."/>
            <person name="Hirani K."/>
            <person name="Jayaseelan J.C."/>
            <person name="Lara F."/>
            <person name="Munidasa M."/>
            <person name="Palculict T."/>
            <person name="Patil S."/>
            <person name="Pu L.-L."/>
            <person name="Saada N."/>
            <person name="Tang L."/>
            <person name="Weissenberger G."/>
            <person name="Zhu Y."/>
            <person name="Hemphill L."/>
            <person name="Shang Y."/>
            <person name="Youmans B."/>
            <person name="Ayvaz T."/>
            <person name="Ross M."/>
            <person name="Santibanez J."/>
            <person name="Aqrawi P."/>
            <person name="Gross S."/>
            <person name="Joshi V."/>
            <person name="Fowler G."/>
            <person name="Nazareth L."/>
            <person name="Reid J."/>
            <person name="Worley K."/>
            <person name="Petrosino J."/>
            <person name="Highlander S."/>
            <person name="Gibbs R."/>
        </authorList>
    </citation>
    <scope>NUCLEOTIDE SEQUENCE [LARGE SCALE GENOMIC DNA]</scope>
    <source>
        <strain evidence="2 3">ATCC BAA-1200</strain>
    </source>
</reference>
<dbReference type="Gene3D" id="1.10.260.40">
    <property type="entry name" value="lambda repressor-like DNA-binding domains"/>
    <property type="match status" value="1"/>
</dbReference>
<comment type="caution">
    <text evidence="2">The sequence shown here is derived from an EMBL/GenBank/DDBJ whole genome shotgun (WGS) entry which is preliminary data.</text>
</comment>
<protein>
    <submittedName>
        <fullName evidence="2">DNA-binding protein</fullName>
    </submittedName>
</protein>
<dbReference type="STRING" id="267212.GCA_001063965_00769"/>
<dbReference type="CDD" id="cd00093">
    <property type="entry name" value="HTH_XRE"/>
    <property type="match status" value="1"/>
</dbReference>
<dbReference type="InterPro" id="IPR039554">
    <property type="entry name" value="HigA2-like_HTH"/>
</dbReference>
<evidence type="ECO:0000313" key="2">
    <source>
        <dbReference type="EMBL" id="EGF11089.1"/>
    </source>
</evidence>
<keyword evidence="3" id="KW-1185">Reference proteome</keyword>
<feature type="domain" description="HTH cro/C1-type" evidence="1">
    <location>
        <begin position="53"/>
        <end position="102"/>
    </location>
</feature>
<dbReference type="Proteomes" id="UP000004105">
    <property type="component" value="Unassembled WGS sequence"/>
</dbReference>
<keyword evidence="2" id="KW-0238">DNA-binding</keyword>